<feature type="region of interest" description="Disordered" evidence="4">
    <location>
        <begin position="861"/>
        <end position="923"/>
    </location>
</feature>
<evidence type="ECO:0000256" key="4">
    <source>
        <dbReference type="SAM" id="MobiDB-lite"/>
    </source>
</evidence>
<dbReference type="GO" id="GO:0000976">
    <property type="term" value="F:transcription cis-regulatory region binding"/>
    <property type="evidence" value="ECO:0007669"/>
    <property type="project" value="TreeGrafter"/>
</dbReference>
<feature type="region of interest" description="Disordered" evidence="4">
    <location>
        <begin position="639"/>
        <end position="691"/>
    </location>
</feature>
<feature type="region of interest" description="Disordered" evidence="4">
    <location>
        <begin position="1092"/>
        <end position="1119"/>
    </location>
</feature>
<dbReference type="InterPro" id="IPR036431">
    <property type="entry name" value="ARID_dom_sf"/>
</dbReference>
<gene>
    <name evidence="6" type="ORF">RRG08_056794</name>
</gene>
<sequence>MEGVEFQFYGAPCLQHTNYVFYKAFKYKQENRSKILAQGDFFFLKILQEIHLCIAEVELIWEDKASNQQLSSLRLYFRPEHTPDGRQDDTGKDEMLALGERIVLRLDDLVPLIQEDVKWVYGSNSPCSDAGNNISNDLASSKNVEGSSLKNRIEDGCDDCTKNGFVVKEENGGDKSDDPSEDGVTSGAANVAVMNYARYCRYRALCRRLEGCESQWLHVAIVVAIGGYSSRKPGCRVMFCRDTFYQAEIDDWDCRMDHMLPVLKSRGKAKKNKMAKKDSPQDSDSMEEMFANVVPTISASSRPRRLTEPGDVNDDKVSTHEQAFLIGLHKFMHDAKMPIGRIPSLGFKQIDLYYFYKQADKLGGYDSITHKRMWKHLYDKLGGNSSNTSAATCTRKHYERLLLPYERHLRKLKSMKNKKHGIHGEDERSDKQDTLVCKKEVVEAKEAPKVTNVESETSVESDLKIVETKEKLKIEIESELKADMTRHETSGSPNNELKMSKEKQRVHAINRTASEHSKYPSGDTEVLEIPVVRQRASNISTNKNSSISSSTFPGGFPPALDLQGLSGLTYAQLEQLQQQALQSGDPAAAAAYANMVYQGGYLMPLLPPHLLQSQWGLLAHPPPHSSSSSHLDANLVLQSRDSSVGGPSPAKKANQKDSKIASSSLLSSKHQPSQAHQNSSHPVNNEVKPAHCNTPYAPSPYLLNDHIQTSSINASSKKSYSHLLSSIPHTNRAANLFGACANQHLISVLHPTPGDHRNQTHLPPAPIQLYLDPSCTNPFSPLPPPISGAPPTAHSFSRKRSYPFDNPGAFPSPDIVLDRIKSSTGLPRSTKGPTAVHSNSQQSFDNPRDILQHTQQSFLASQASRGGGGQHKQTLFPNTSKLQGSKSKNGSKRSQGGASTYSSSFNKKTVPEGHGSLLLQQPSGKIVEQVRQASNSNGYMPHPHPSKGSPVPNLHSDQGTSTIKDGRLTSALFGTQFTALPRSTKPSDPVSAFASDPAILASSSAPSSSTAAAAAAAAALSMNPHLHPAFLSPFLPPSSTAGSSNSAPPGSPAGGLNSQLQMLASAYGTTPAQLAAYEEILRQNGYGAFVLPPSGVPGVPSSPHHSVAVAQPSKGSKKH</sequence>
<organism evidence="6 7">
    <name type="scientific">Elysia crispata</name>
    <name type="common">lettuce slug</name>
    <dbReference type="NCBI Taxonomy" id="231223"/>
    <lineage>
        <taxon>Eukaryota</taxon>
        <taxon>Metazoa</taxon>
        <taxon>Spiralia</taxon>
        <taxon>Lophotrochozoa</taxon>
        <taxon>Mollusca</taxon>
        <taxon>Gastropoda</taxon>
        <taxon>Heterobranchia</taxon>
        <taxon>Euthyneura</taxon>
        <taxon>Panpulmonata</taxon>
        <taxon>Sacoglossa</taxon>
        <taxon>Placobranchoidea</taxon>
        <taxon>Plakobranchidae</taxon>
        <taxon>Elysia</taxon>
    </lineage>
</organism>
<name>A0AAE1ABF6_9GAST</name>
<dbReference type="CDD" id="cd16869">
    <property type="entry name" value="ARID_ARID5"/>
    <property type="match status" value="1"/>
</dbReference>
<evidence type="ECO:0000256" key="1">
    <source>
        <dbReference type="ARBA" id="ARBA00023015"/>
    </source>
</evidence>
<dbReference type="EMBL" id="JAWDGP010002185">
    <property type="protein sequence ID" value="KAK3784835.1"/>
    <property type="molecule type" value="Genomic_DNA"/>
</dbReference>
<dbReference type="SUPFAM" id="SSF46774">
    <property type="entry name" value="ARID-like"/>
    <property type="match status" value="1"/>
</dbReference>
<dbReference type="PANTHER" id="PTHR13964">
    <property type="entry name" value="RBP-RELATED"/>
    <property type="match status" value="1"/>
</dbReference>
<comment type="caution">
    <text evidence="6">The sequence shown here is derived from an EMBL/GenBank/DDBJ whole genome shotgun (WGS) entry which is preliminary data.</text>
</comment>
<feature type="compositionally biased region" description="Polar residues" evidence="4">
    <location>
        <begin position="836"/>
        <end position="845"/>
    </location>
</feature>
<dbReference type="SMART" id="SM00501">
    <property type="entry name" value="BRIGHT"/>
    <property type="match status" value="1"/>
</dbReference>
<feature type="compositionally biased region" description="Polar residues" evidence="4">
    <location>
        <begin position="871"/>
        <end position="907"/>
    </location>
</feature>
<feature type="compositionally biased region" description="Low complexity" evidence="4">
    <location>
        <begin position="1092"/>
        <end position="1110"/>
    </location>
</feature>
<keyword evidence="3" id="KW-0539">Nucleus</keyword>
<keyword evidence="7" id="KW-1185">Reference proteome</keyword>
<feature type="compositionally biased region" description="Polar residues" evidence="4">
    <location>
        <begin position="669"/>
        <end position="683"/>
    </location>
</feature>
<dbReference type="AlphaFoldDB" id="A0AAE1ABF6"/>
<evidence type="ECO:0000256" key="3">
    <source>
        <dbReference type="ARBA" id="ARBA00023242"/>
    </source>
</evidence>
<dbReference type="PROSITE" id="PS51011">
    <property type="entry name" value="ARID"/>
    <property type="match status" value="1"/>
</dbReference>
<protein>
    <recommendedName>
        <fullName evidence="5">ARID domain-containing protein</fullName>
    </recommendedName>
</protein>
<evidence type="ECO:0000256" key="2">
    <source>
        <dbReference type="ARBA" id="ARBA00023163"/>
    </source>
</evidence>
<evidence type="ECO:0000313" key="7">
    <source>
        <dbReference type="Proteomes" id="UP001283361"/>
    </source>
</evidence>
<dbReference type="PANTHER" id="PTHR13964:SF44">
    <property type="entry name" value="ARID DOMAIN-CONTAINING PROTEIN"/>
    <property type="match status" value="1"/>
</dbReference>
<feature type="region of interest" description="Disordered" evidence="4">
    <location>
        <begin position="1033"/>
        <end position="1057"/>
    </location>
</feature>
<dbReference type="Proteomes" id="UP001283361">
    <property type="component" value="Unassembled WGS sequence"/>
</dbReference>
<dbReference type="GO" id="GO:0006357">
    <property type="term" value="P:regulation of transcription by RNA polymerase II"/>
    <property type="evidence" value="ECO:0007669"/>
    <property type="project" value="TreeGrafter"/>
</dbReference>
<evidence type="ECO:0000313" key="6">
    <source>
        <dbReference type="EMBL" id="KAK3784835.1"/>
    </source>
</evidence>
<keyword evidence="2" id="KW-0804">Transcription</keyword>
<feature type="domain" description="ARID" evidence="5">
    <location>
        <begin position="318"/>
        <end position="410"/>
    </location>
</feature>
<dbReference type="Gene3D" id="1.10.150.60">
    <property type="entry name" value="ARID DNA-binding domain"/>
    <property type="match status" value="1"/>
</dbReference>
<reference evidence="6" key="1">
    <citation type="journal article" date="2023" name="G3 (Bethesda)">
        <title>A reference genome for the long-term kleptoplast-retaining sea slug Elysia crispata morphotype clarki.</title>
        <authorList>
            <person name="Eastman K.E."/>
            <person name="Pendleton A.L."/>
            <person name="Shaikh M.A."/>
            <person name="Suttiyut T."/>
            <person name="Ogas R."/>
            <person name="Tomko P."/>
            <person name="Gavelis G."/>
            <person name="Widhalm J.R."/>
            <person name="Wisecaver J.H."/>
        </authorList>
    </citation>
    <scope>NUCLEOTIDE SEQUENCE</scope>
    <source>
        <strain evidence="6">ECLA1</strain>
    </source>
</reference>
<evidence type="ECO:0000259" key="5">
    <source>
        <dbReference type="PROSITE" id="PS51011"/>
    </source>
</evidence>
<dbReference type="GO" id="GO:0005634">
    <property type="term" value="C:nucleus"/>
    <property type="evidence" value="ECO:0007669"/>
    <property type="project" value="TreeGrafter"/>
</dbReference>
<feature type="region of interest" description="Disordered" evidence="4">
    <location>
        <begin position="935"/>
        <end position="963"/>
    </location>
</feature>
<dbReference type="Pfam" id="PF01388">
    <property type="entry name" value="ARID"/>
    <property type="match status" value="1"/>
</dbReference>
<dbReference type="SMART" id="SM01014">
    <property type="entry name" value="ARID"/>
    <property type="match status" value="1"/>
</dbReference>
<feature type="region of interest" description="Disordered" evidence="4">
    <location>
        <begin position="781"/>
        <end position="846"/>
    </location>
</feature>
<dbReference type="InterPro" id="IPR001606">
    <property type="entry name" value="ARID_dom"/>
</dbReference>
<keyword evidence="1" id="KW-0805">Transcription regulation</keyword>
<dbReference type="InterPro" id="IPR051232">
    <property type="entry name" value="ARID/SWI1_ChromRemod"/>
</dbReference>
<accession>A0AAE1ABF6</accession>
<proteinExistence type="predicted"/>